<sequence>MHFTPEDAGVPLDCPPTIAMEPQEAGALNPNADADRPPLPNMKGSPQRVQLAGPKGDIATPKIRPNFNKLDLETECQQLKRIRQDQEQLQQLERALEMSNQELAVQLCKLKGTVEALFDIIANATTEDSKREADSHPQELDRQ</sequence>
<evidence type="ECO:0000313" key="3">
    <source>
        <dbReference type="Proteomes" id="UP000887565"/>
    </source>
</evidence>
<evidence type="ECO:0000313" key="4">
    <source>
        <dbReference type="WBParaSite" id="nRc.2.0.1.t01169-RA"/>
    </source>
</evidence>
<feature type="region of interest" description="Disordered" evidence="2">
    <location>
        <begin position="124"/>
        <end position="143"/>
    </location>
</feature>
<keyword evidence="3" id="KW-1185">Reference proteome</keyword>
<accession>A0A915HIA5</accession>
<feature type="region of interest" description="Disordered" evidence="2">
    <location>
        <begin position="1"/>
        <end position="63"/>
    </location>
</feature>
<evidence type="ECO:0000256" key="1">
    <source>
        <dbReference type="SAM" id="Coils"/>
    </source>
</evidence>
<feature type="coiled-coil region" evidence="1">
    <location>
        <begin position="69"/>
        <end position="109"/>
    </location>
</feature>
<keyword evidence="1" id="KW-0175">Coiled coil</keyword>
<reference evidence="4" key="1">
    <citation type="submission" date="2022-11" db="UniProtKB">
        <authorList>
            <consortium name="WormBaseParasite"/>
        </authorList>
    </citation>
    <scope>IDENTIFICATION</scope>
</reference>
<name>A0A915HIA5_ROMCU</name>
<protein>
    <submittedName>
        <fullName evidence="4">Uncharacterized protein</fullName>
    </submittedName>
</protein>
<organism evidence="3 4">
    <name type="scientific">Romanomermis culicivorax</name>
    <name type="common">Nematode worm</name>
    <dbReference type="NCBI Taxonomy" id="13658"/>
    <lineage>
        <taxon>Eukaryota</taxon>
        <taxon>Metazoa</taxon>
        <taxon>Ecdysozoa</taxon>
        <taxon>Nematoda</taxon>
        <taxon>Enoplea</taxon>
        <taxon>Dorylaimia</taxon>
        <taxon>Mermithida</taxon>
        <taxon>Mermithoidea</taxon>
        <taxon>Mermithidae</taxon>
        <taxon>Romanomermis</taxon>
    </lineage>
</organism>
<proteinExistence type="predicted"/>
<evidence type="ECO:0000256" key="2">
    <source>
        <dbReference type="SAM" id="MobiDB-lite"/>
    </source>
</evidence>
<dbReference type="AlphaFoldDB" id="A0A915HIA5"/>
<dbReference type="Proteomes" id="UP000887565">
    <property type="component" value="Unplaced"/>
</dbReference>
<dbReference type="WBParaSite" id="nRc.2.0.1.t01169-RA">
    <property type="protein sequence ID" value="nRc.2.0.1.t01169-RA"/>
    <property type="gene ID" value="nRc.2.0.1.g01169"/>
</dbReference>
<feature type="compositionally biased region" description="Basic and acidic residues" evidence="2">
    <location>
        <begin position="127"/>
        <end position="143"/>
    </location>
</feature>